<dbReference type="Pfam" id="PF13442">
    <property type="entry name" value="Cytochrome_CBB3"/>
    <property type="match status" value="1"/>
</dbReference>
<name>A0A0M6XW58_9RHOB</name>
<dbReference type="OrthoDB" id="9773456at2"/>
<dbReference type="AlphaFoldDB" id="A0A0M6XW58"/>
<dbReference type="PROSITE" id="PS51007">
    <property type="entry name" value="CYTC"/>
    <property type="match status" value="1"/>
</dbReference>
<keyword evidence="1 4" id="KW-0349">Heme</keyword>
<accession>A0A0M6XW58</accession>
<evidence type="ECO:0000256" key="2">
    <source>
        <dbReference type="ARBA" id="ARBA00022723"/>
    </source>
</evidence>
<protein>
    <submittedName>
        <fullName evidence="7">Putative bifunctional cbb3-type cytochrome c oxidase subunit II/cytochrome c</fullName>
    </submittedName>
</protein>
<dbReference type="RefSeq" id="WP_082430068.1">
    <property type="nucleotide sequence ID" value="NZ_CXPG01000022.1"/>
</dbReference>
<organism evidence="7 8">
    <name type="scientific">Jannaschia rubra</name>
    <dbReference type="NCBI Taxonomy" id="282197"/>
    <lineage>
        <taxon>Bacteria</taxon>
        <taxon>Pseudomonadati</taxon>
        <taxon>Pseudomonadota</taxon>
        <taxon>Alphaproteobacteria</taxon>
        <taxon>Rhodobacterales</taxon>
        <taxon>Roseobacteraceae</taxon>
        <taxon>Jannaschia</taxon>
    </lineage>
</organism>
<dbReference type="GO" id="GO:0020037">
    <property type="term" value="F:heme binding"/>
    <property type="evidence" value="ECO:0007669"/>
    <property type="project" value="InterPro"/>
</dbReference>
<dbReference type="GO" id="GO:0046872">
    <property type="term" value="F:metal ion binding"/>
    <property type="evidence" value="ECO:0007669"/>
    <property type="project" value="UniProtKB-KW"/>
</dbReference>
<gene>
    <name evidence="7" type="ORF">JAN5088_03329</name>
</gene>
<dbReference type="SUPFAM" id="SSF46626">
    <property type="entry name" value="Cytochrome c"/>
    <property type="match status" value="1"/>
</dbReference>
<keyword evidence="3 4" id="KW-0408">Iron</keyword>
<keyword evidence="2 4" id="KW-0479">Metal-binding</keyword>
<dbReference type="GO" id="GO:0009055">
    <property type="term" value="F:electron transfer activity"/>
    <property type="evidence" value="ECO:0007669"/>
    <property type="project" value="InterPro"/>
</dbReference>
<feature type="compositionally biased region" description="Acidic residues" evidence="5">
    <location>
        <begin position="187"/>
        <end position="198"/>
    </location>
</feature>
<reference evidence="7 8" key="1">
    <citation type="submission" date="2015-07" db="EMBL/GenBank/DDBJ databases">
        <authorList>
            <person name="Noorani M."/>
        </authorList>
    </citation>
    <scope>NUCLEOTIDE SEQUENCE [LARGE SCALE GENOMIC DNA]</scope>
    <source>
        <strain evidence="7 8">CECT 5088</strain>
    </source>
</reference>
<feature type="region of interest" description="Disordered" evidence="5">
    <location>
        <begin position="168"/>
        <end position="198"/>
    </location>
</feature>
<proteinExistence type="predicted"/>
<feature type="domain" description="Cytochrome c" evidence="6">
    <location>
        <begin position="73"/>
        <end position="159"/>
    </location>
</feature>
<dbReference type="EMBL" id="CXPG01000022">
    <property type="protein sequence ID" value="CTQ34533.1"/>
    <property type="molecule type" value="Genomic_DNA"/>
</dbReference>
<dbReference type="InterPro" id="IPR036909">
    <property type="entry name" value="Cyt_c-like_dom_sf"/>
</dbReference>
<evidence type="ECO:0000313" key="7">
    <source>
        <dbReference type="EMBL" id="CTQ34533.1"/>
    </source>
</evidence>
<keyword evidence="8" id="KW-1185">Reference proteome</keyword>
<evidence type="ECO:0000256" key="5">
    <source>
        <dbReference type="SAM" id="MobiDB-lite"/>
    </source>
</evidence>
<evidence type="ECO:0000259" key="6">
    <source>
        <dbReference type="PROSITE" id="PS51007"/>
    </source>
</evidence>
<dbReference type="InterPro" id="IPR009056">
    <property type="entry name" value="Cyt_c-like_dom"/>
</dbReference>
<evidence type="ECO:0000256" key="4">
    <source>
        <dbReference type="PROSITE-ProRule" id="PRU00433"/>
    </source>
</evidence>
<dbReference type="Proteomes" id="UP000048908">
    <property type="component" value="Unassembled WGS sequence"/>
</dbReference>
<dbReference type="Gene3D" id="1.10.760.10">
    <property type="entry name" value="Cytochrome c-like domain"/>
    <property type="match status" value="1"/>
</dbReference>
<evidence type="ECO:0000313" key="8">
    <source>
        <dbReference type="Proteomes" id="UP000048908"/>
    </source>
</evidence>
<sequence>MTKKFGAGIALGVLGTLLVAIAIWLTVAYTGIYNVAASAQHADPVRWTFETTMRRSVTSRAGGVEFPDDISEDLVTEGAALYAENCAHCHGTPGGEPAEWSRGMRPEPPHLVEAATEWTPEEIYWIVDNGIKMSGMPAFGGHHSSEEMVALTAFVSALPGLTADDYASLTGSADGSAAQAPPAGGEADGEPQPEAPAE</sequence>
<evidence type="ECO:0000256" key="1">
    <source>
        <dbReference type="ARBA" id="ARBA00022617"/>
    </source>
</evidence>
<evidence type="ECO:0000256" key="3">
    <source>
        <dbReference type="ARBA" id="ARBA00023004"/>
    </source>
</evidence>